<organism evidence="1">
    <name type="scientific">marine sediment metagenome</name>
    <dbReference type="NCBI Taxonomy" id="412755"/>
    <lineage>
        <taxon>unclassified sequences</taxon>
        <taxon>metagenomes</taxon>
        <taxon>ecological metagenomes</taxon>
    </lineage>
</organism>
<gene>
    <name evidence="1" type="ORF">LCGC14_2525370</name>
</gene>
<reference evidence="1" key="1">
    <citation type="journal article" date="2015" name="Nature">
        <title>Complex archaea that bridge the gap between prokaryotes and eukaryotes.</title>
        <authorList>
            <person name="Spang A."/>
            <person name="Saw J.H."/>
            <person name="Jorgensen S.L."/>
            <person name="Zaremba-Niedzwiedzka K."/>
            <person name="Martijn J."/>
            <person name="Lind A.E."/>
            <person name="van Eijk R."/>
            <person name="Schleper C."/>
            <person name="Guy L."/>
            <person name="Ettema T.J."/>
        </authorList>
    </citation>
    <scope>NUCLEOTIDE SEQUENCE</scope>
</reference>
<comment type="caution">
    <text evidence="1">The sequence shown here is derived from an EMBL/GenBank/DDBJ whole genome shotgun (WGS) entry which is preliminary data.</text>
</comment>
<name>A0A0F9AV57_9ZZZZ</name>
<accession>A0A0F9AV57</accession>
<protein>
    <submittedName>
        <fullName evidence="1">Uncharacterized protein</fullName>
    </submittedName>
</protein>
<sequence length="77" mass="8936">MTYFLLIILLFNRPGDIRDIIHIETIHGEQRCISIMNNYRERDEIPRIGMENIPKGAILSCVPLRIPVDKTSKKESV</sequence>
<dbReference type="EMBL" id="LAZR01040841">
    <property type="protein sequence ID" value="KKL13479.1"/>
    <property type="molecule type" value="Genomic_DNA"/>
</dbReference>
<evidence type="ECO:0000313" key="1">
    <source>
        <dbReference type="EMBL" id="KKL13479.1"/>
    </source>
</evidence>
<proteinExistence type="predicted"/>
<dbReference type="AlphaFoldDB" id="A0A0F9AV57"/>